<proteinExistence type="predicted"/>
<accession>Q4C8Q6</accession>
<reference evidence="1" key="1">
    <citation type="submission" date="2004-02" db="EMBL/GenBank/DDBJ databases">
        <authorList>
            <consortium name="DOE Joint Genome Institute"/>
        </authorList>
    </citation>
    <scope>NUCLEOTIDE SEQUENCE [LARGE SCALE GENOMIC DNA]</scope>
    <source>
        <strain evidence="1">WH 8501</strain>
    </source>
</reference>
<keyword evidence="2" id="KW-1185">Reference proteome</keyword>
<protein>
    <submittedName>
        <fullName evidence="1">Uncharacterized protein</fullName>
    </submittedName>
</protein>
<dbReference type="AlphaFoldDB" id="Q4C8Q6"/>
<evidence type="ECO:0000313" key="1">
    <source>
        <dbReference type="EMBL" id="EAM52215.1"/>
    </source>
</evidence>
<sequence>MEIEPNGVPIVDNNPWVDLREYDQSWYDRGRPGWYVLLWWLIQSIAFPLGNF</sequence>
<dbReference type="KEGG" id="cwa:CwatDRAFT_5343"/>
<dbReference type="EMBL" id="AADV02000002">
    <property type="protein sequence ID" value="EAM52215.1"/>
    <property type="molecule type" value="Genomic_DNA"/>
</dbReference>
<organism evidence="1 2">
    <name type="scientific">Crocosphaera watsonii WH 8501</name>
    <dbReference type="NCBI Taxonomy" id="165597"/>
    <lineage>
        <taxon>Bacteria</taxon>
        <taxon>Bacillati</taxon>
        <taxon>Cyanobacteriota</taxon>
        <taxon>Cyanophyceae</taxon>
        <taxon>Oscillatoriophycideae</taxon>
        <taxon>Chroococcales</taxon>
        <taxon>Aphanothecaceae</taxon>
        <taxon>Crocosphaera</taxon>
    </lineage>
</organism>
<reference evidence="1" key="2">
    <citation type="submission" date="2005-06" db="EMBL/GenBank/DDBJ databases">
        <title>Sequencing of the draft genome and assembly of Crocosphaera watsonii WH 8501.</title>
        <authorList>
            <consortium name="US DOE Joint Genome Institute (JGI-PGF)"/>
            <person name="Copeland A."/>
            <person name="Lucas S."/>
            <person name="Lapidus A."/>
            <person name="Barry K."/>
            <person name="Detter C."/>
            <person name="Glavina T."/>
            <person name="Hammon N."/>
            <person name="Israni S."/>
            <person name="Pitluck S."/>
            <person name="Richardson P."/>
        </authorList>
    </citation>
    <scope>NUCLEOTIDE SEQUENCE [LARGE SCALE GENOMIC DNA]</scope>
    <source>
        <strain evidence="1">WH 8501</strain>
    </source>
</reference>
<comment type="caution">
    <text evidence="1">The sequence shown here is derived from an EMBL/GenBank/DDBJ whole genome shotgun (WGS) entry which is preliminary data.</text>
</comment>
<gene>
    <name evidence="1" type="ORF">CwatDRAFT_5343</name>
</gene>
<name>Q4C8Q6_CROWT</name>
<dbReference type="Proteomes" id="UP000003922">
    <property type="component" value="Unassembled WGS sequence"/>
</dbReference>
<reference evidence="1" key="3">
    <citation type="submission" date="2016-12" db="EMBL/GenBank/DDBJ databases">
        <title>Annotation of the draft genome assembly of Crocosphaera watsonii WH 8501.</title>
        <authorList>
            <consortium name="US DOE Joint Genome Institute (JGI-ORNL)"/>
            <person name="Larimer F."/>
            <person name="Land M."/>
        </authorList>
    </citation>
    <scope>NUCLEOTIDE SEQUENCE</scope>
    <source>
        <strain evidence="1">WH 8501</strain>
    </source>
</reference>
<evidence type="ECO:0000313" key="2">
    <source>
        <dbReference type="Proteomes" id="UP000003922"/>
    </source>
</evidence>